<sequence length="228" mass="24510">MAFFTHSSANSPDTCSEFPRTPAAAGRAANPVPLFGLLRLFLTAVLFGILLLRPSESAAEGITPVRSTAVLTATGQLDVSSRFRTDLPDPLKQALTQGVPLHFTLSYQLSAPTMAAYKFKLGQLVGSDSSVSYKLSFHPLTNRYRVTVGTFSTEYASLDTALRGIGAIAGWRVLPAGTLADTDLAEIHAEIRLSLSTSQLPKPFQINAITAKNWQLDSGWKPLSVSRS</sequence>
<accession>A0A377R4S3</accession>
<evidence type="ECO:0008006" key="4">
    <source>
        <dbReference type="Google" id="ProtNLM"/>
    </source>
</evidence>
<proteinExistence type="predicted"/>
<name>A0A377R4S3_9NEIS</name>
<evidence type="ECO:0000313" key="3">
    <source>
        <dbReference type="Proteomes" id="UP000254293"/>
    </source>
</evidence>
<dbReference type="Pfam" id="PF14334">
    <property type="entry name" value="DUF4390"/>
    <property type="match status" value="1"/>
</dbReference>
<organism evidence="2 3">
    <name type="scientific">Kingella potus</name>
    <dbReference type="NCBI Taxonomy" id="265175"/>
    <lineage>
        <taxon>Bacteria</taxon>
        <taxon>Pseudomonadati</taxon>
        <taxon>Pseudomonadota</taxon>
        <taxon>Betaproteobacteria</taxon>
        <taxon>Neisseriales</taxon>
        <taxon>Neisseriaceae</taxon>
        <taxon>Kingella</taxon>
    </lineage>
</organism>
<feature type="region of interest" description="Disordered" evidence="1">
    <location>
        <begin position="1"/>
        <end position="22"/>
    </location>
</feature>
<gene>
    <name evidence="2" type="ORF">NCTC13336_01422</name>
</gene>
<dbReference type="AlphaFoldDB" id="A0A377R4S3"/>
<keyword evidence="3" id="KW-1185">Reference proteome</keyword>
<dbReference type="Proteomes" id="UP000254293">
    <property type="component" value="Unassembled WGS sequence"/>
</dbReference>
<protein>
    <recommendedName>
        <fullName evidence="4">DUF4390 domain-containing protein</fullName>
    </recommendedName>
</protein>
<dbReference type="InterPro" id="IPR025500">
    <property type="entry name" value="DUF4390"/>
</dbReference>
<evidence type="ECO:0000313" key="2">
    <source>
        <dbReference type="EMBL" id="STR02545.1"/>
    </source>
</evidence>
<reference evidence="2 3" key="1">
    <citation type="submission" date="2018-06" db="EMBL/GenBank/DDBJ databases">
        <authorList>
            <consortium name="Pathogen Informatics"/>
            <person name="Doyle S."/>
        </authorList>
    </citation>
    <scope>NUCLEOTIDE SEQUENCE [LARGE SCALE GENOMIC DNA]</scope>
    <source>
        <strain evidence="2 3">NCTC13336</strain>
    </source>
</reference>
<dbReference type="EMBL" id="UGJJ01000002">
    <property type="protein sequence ID" value="STR02545.1"/>
    <property type="molecule type" value="Genomic_DNA"/>
</dbReference>
<evidence type="ECO:0000256" key="1">
    <source>
        <dbReference type="SAM" id="MobiDB-lite"/>
    </source>
</evidence>
<feature type="compositionally biased region" description="Polar residues" evidence="1">
    <location>
        <begin position="1"/>
        <end position="14"/>
    </location>
</feature>